<evidence type="ECO:0000256" key="1">
    <source>
        <dbReference type="SAM" id="Phobius"/>
    </source>
</evidence>
<dbReference type="Proteomes" id="UP000594961">
    <property type="component" value="Chromosome"/>
</dbReference>
<dbReference type="RefSeq" id="WP_197554682.1">
    <property type="nucleotide sequence ID" value="NZ_CP063212.1"/>
</dbReference>
<evidence type="ECO:0000313" key="3">
    <source>
        <dbReference type="Proteomes" id="UP000594961"/>
    </source>
</evidence>
<gene>
    <name evidence="2" type="ORF">INS90_03185</name>
</gene>
<organism evidence="2 3">
    <name type="scientific">Trueperella pecoris</name>
    <dbReference type="NCBI Taxonomy" id="2733571"/>
    <lineage>
        <taxon>Bacteria</taxon>
        <taxon>Bacillati</taxon>
        <taxon>Actinomycetota</taxon>
        <taxon>Actinomycetes</taxon>
        <taxon>Actinomycetales</taxon>
        <taxon>Actinomycetaceae</taxon>
        <taxon>Trueperella</taxon>
    </lineage>
</organism>
<sequence>MSTIQIISLVIIALIGVKLIALVRDRVIKEKYMWLWLFLDLLALIFVIWPTGLVKISRLLGVDVPSNLVFFAVLTVLVVVEIHQAIAVSRLEEERRRLAEEISYLRHDVDQLAGK</sequence>
<keyword evidence="1" id="KW-0812">Transmembrane</keyword>
<keyword evidence="1" id="KW-0472">Membrane</keyword>
<keyword evidence="1" id="KW-1133">Transmembrane helix</keyword>
<feature type="transmembrane region" description="Helical" evidence="1">
    <location>
        <begin position="68"/>
        <end position="88"/>
    </location>
</feature>
<dbReference type="EMBL" id="CP063212">
    <property type="protein sequence ID" value="QOR48299.1"/>
    <property type="molecule type" value="Genomic_DNA"/>
</dbReference>
<dbReference type="Pfam" id="PF10066">
    <property type="entry name" value="DUF2304"/>
    <property type="match status" value="1"/>
</dbReference>
<dbReference type="AlphaFoldDB" id="A0A7M1R1Y2"/>
<dbReference type="InterPro" id="IPR019277">
    <property type="entry name" value="DUF2304"/>
</dbReference>
<proteinExistence type="predicted"/>
<feature type="transmembrane region" description="Helical" evidence="1">
    <location>
        <begin position="6"/>
        <end position="23"/>
    </location>
</feature>
<protein>
    <submittedName>
        <fullName evidence="2">DUF2304 domain-containing protein</fullName>
    </submittedName>
</protein>
<feature type="transmembrane region" description="Helical" evidence="1">
    <location>
        <begin position="35"/>
        <end position="56"/>
    </location>
</feature>
<name>A0A7M1R1Y2_9ACTO</name>
<accession>A0A7M1R1Y2</accession>
<reference evidence="2 3" key="1">
    <citation type="submission" date="2020-10" db="EMBL/GenBank/DDBJ databases">
        <title>Trueperella pecoris sp. nov. isolated from bovine and porcine specimens.</title>
        <authorList>
            <person name="Schoenecker L."/>
            <person name="Schnydrig P."/>
            <person name="Brodard I."/>
            <person name="Thomann A."/>
            <person name="Hemphill A."/>
            <person name="Rodriguez-Campos S."/>
            <person name="Perreten V."/>
            <person name="Jores J."/>
            <person name="Kittl S."/>
        </authorList>
    </citation>
    <scope>NUCLEOTIDE SEQUENCE [LARGE SCALE GENOMIC DNA]</scope>
    <source>
        <strain evidence="2 3">19OD0592</strain>
    </source>
</reference>
<evidence type="ECO:0000313" key="2">
    <source>
        <dbReference type="EMBL" id="QOR48299.1"/>
    </source>
</evidence>